<dbReference type="EnsemblMetazoa" id="XM_038194548.1">
    <property type="protein sequence ID" value="XP_038050476.1"/>
    <property type="gene ID" value="LOC119723731"/>
</dbReference>
<dbReference type="Proteomes" id="UP000887568">
    <property type="component" value="Unplaced"/>
</dbReference>
<dbReference type="OMA" id="QFRARIG"/>
<evidence type="ECO:0000256" key="1">
    <source>
        <dbReference type="SAM" id="MobiDB-lite"/>
    </source>
</evidence>
<protein>
    <submittedName>
        <fullName evidence="2">Uncharacterized protein</fullName>
    </submittedName>
</protein>
<dbReference type="GeneID" id="119723731"/>
<dbReference type="RefSeq" id="XP_038050476.1">
    <property type="nucleotide sequence ID" value="XM_038194548.1"/>
</dbReference>
<feature type="region of interest" description="Disordered" evidence="1">
    <location>
        <begin position="17"/>
        <end position="59"/>
    </location>
</feature>
<organism evidence="2 3">
    <name type="scientific">Patiria miniata</name>
    <name type="common">Bat star</name>
    <name type="synonym">Asterina miniata</name>
    <dbReference type="NCBI Taxonomy" id="46514"/>
    <lineage>
        <taxon>Eukaryota</taxon>
        <taxon>Metazoa</taxon>
        <taxon>Echinodermata</taxon>
        <taxon>Eleutherozoa</taxon>
        <taxon>Asterozoa</taxon>
        <taxon>Asteroidea</taxon>
        <taxon>Valvatacea</taxon>
        <taxon>Valvatida</taxon>
        <taxon>Asterinidae</taxon>
        <taxon>Patiria</taxon>
    </lineage>
</organism>
<feature type="region of interest" description="Disordered" evidence="1">
    <location>
        <begin position="73"/>
        <end position="106"/>
    </location>
</feature>
<dbReference type="OrthoDB" id="10500325at2759"/>
<evidence type="ECO:0000313" key="3">
    <source>
        <dbReference type="Proteomes" id="UP000887568"/>
    </source>
</evidence>
<sequence length="327" mass="36990">MDKIDMSLDDIIKQNRKENRKLAVQKKKATAGLKQRPSGPAGQKRPKRPGLVKGGLQVKGQLKQFRARIGGKKNVGKGAALQKKRGAARLQQQGGAVTNRAPARKVGKQRLPVKKTAGAQVVNRNRKQQQQVQQRVQQGKAARQQQFNQRRGIQTIQQGGGRKNVRLNRQNFANTQTNRQQQINRQETNTQQQQLSRRQRQKNKRLLQNQPAPRANLARPQRQNNPRLKAPKVRQPRVNTQGVNPKLLTVSISNPRAMQNSKPVKINRNKPKMQISGGTLNDRFGQLQQPRNVPNTNQQRRRRNQQGRGQNNSGRGQNNSGRTVLLV</sequence>
<feature type="compositionally biased region" description="Low complexity" evidence="1">
    <location>
        <begin position="176"/>
        <end position="196"/>
    </location>
</feature>
<dbReference type="AlphaFoldDB" id="A0A913ZHE1"/>
<reference evidence="2" key="1">
    <citation type="submission" date="2022-11" db="UniProtKB">
        <authorList>
            <consortium name="EnsemblMetazoa"/>
        </authorList>
    </citation>
    <scope>IDENTIFICATION</scope>
</reference>
<feature type="compositionally biased region" description="Low complexity" evidence="1">
    <location>
        <begin position="288"/>
        <end position="298"/>
    </location>
</feature>
<feature type="compositionally biased region" description="Low complexity" evidence="1">
    <location>
        <begin position="306"/>
        <end position="327"/>
    </location>
</feature>
<accession>A0A913ZHE1</accession>
<feature type="compositionally biased region" description="Polar residues" evidence="1">
    <location>
        <begin position="250"/>
        <end position="262"/>
    </location>
</feature>
<feature type="region of interest" description="Disordered" evidence="1">
    <location>
        <begin position="176"/>
        <end position="327"/>
    </location>
</feature>
<name>A0A913ZHE1_PATMI</name>
<keyword evidence="3" id="KW-1185">Reference proteome</keyword>
<proteinExistence type="predicted"/>
<evidence type="ECO:0000313" key="2">
    <source>
        <dbReference type="EnsemblMetazoa" id="XP_038050476.1"/>
    </source>
</evidence>